<accession>A0A1I0NPV5</accession>
<evidence type="ECO:0000313" key="2">
    <source>
        <dbReference type="Proteomes" id="UP000199469"/>
    </source>
</evidence>
<organism evidence="1 2">
    <name type="scientific">Chryseobacterium wanjuense</name>
    <dbReference type="NCBI Taxonomy" id="356305"/>
    <lineage>
        <taxon>Bacteria</taxon>
        <taxon>Pseudomonadati</taxon>
        <taxon>Bacteroidota</taxon>
        <taxon>Flavobacteriia</taxon>
        <taxon>Flavobacteriales</taxon>
        <taxon>Weeksellaceae</taxon>
        <taxon>Chryseobacterium group</taxon>
        <taxon>Chryseobacterium</taxon>
    </lineage>
</organism>
<sequence length="234" mass="28024">MIYKIIKIYFTFVMLFITTKFYTQIRITWELDSKKENAEVTVYNDSDKNIAIPLDTLSLQGYYSDSDRITEKNWNKDYPFFALTLNIYENSKKRIKTNSGAPYFDMSKFEEIKNKKDSIQNEYNFVIKQWQAKNKIQKDFTAQINYYLLKKILLIKSKDKIKFSVIYNLRNITNTENGLHDSYQLEFGKNYFASLTLNINSLIYKYLTKDQKQELKKYELFEGKIESNKIELKD</sequence>
<keyword evidence="2" id="KW-1185">Reference proteome</keyword>
<dbReference type="Proteomes" id="UP000199469">
    <property type="component" value="Unassembled WGS sequence"/>
</dbReference>
<reference evidence="2" key="1">
    <citation type="submission" date="2016-10" db="EMBL/GenBank/DDBJ databases">
        <authorList>
            <person name="Varghese N."/>
            <person name="Submissions S."/>
        </authorList>
    </citation>
    <scope>NUCLEOTIDE SEQUENCE [LARGE SCALE GENOMIC DNA]</scope>
    <source>
        <strain evidence="2">DSM 17724</strain>
    </source>
</reference>
<dbReference type="EMBL" id="FOIU01000001">
    <property type="protein sequence ID" value="SEW03463.1"/>
    <property type="molecule type" value="Genomic_DNA"/>
</dbReference>
<evidence type="ECO:0000313" key="1">
    <source>
        <dbReference type="EMBL" id="SEW03463.1"/>
    </source>
</evidence>
<dbReference type="STRING" id="356305.SAMN05421841_0727"/>
<protein>
    <submittedName>
        <fullName evidence="1">Uncharacterized protein</fullName>
    </submittedName>
</protein>
<dbReference type="OrthoDB" id="1257368at2"/>
<proteinExistence type="predicted"/>
<name>A0A1I0NPV5_9FLAO</name>
<dbReference type="RefSeq" id="WP_089790677.1">
    <property type="nucleotide sequence ID" value="NZ_FOIU01000001.1"/>
</dbReference>
<gene>
    <name evidence="1" type="ORF">SAMN05421841_0727</name>
</gene>
<dbReference type="AlphaFoldDB" id="A0A1I0NPV5"/>